<comment type="function">
    <text evidence="4">One HIP oligomer binds the ATPase domains of at least two HSC70 molecules dependent on activation of the HSC70 ATPase by HSP40. Stabilizes the ADP state of HSC70 that has a high affinity for substrate protein. Through its own chaperone activity, it may contribute to the interaction of HSC70 with various target proteins.</text>
</comment>
<keyword evidence="3 6" id="KW-0802">TPR repeat</keyword>
<dbReference type="Proteomes" id="UP000694393">
    <property type="component" value="Unplaced"/>
</dbReference>
<proteinExistence type="inferred from homology"/>
<feature type="repeat" description="TPR" evidence="6">
    <location>
        <begin position="105"/>
        <end position="138"/>
    </location>
</feature>
<comment type="subunit">
    <text evidence="5">Homotetramer. Interacts with Hsc70 as well as DNAJ homologs and Hsp90.</text>
</comment>
<dbReference type="Ensembl" id="ENSPCET00000002824.1">
    <property type="protein sequence ID" value="ENSPCEP00000002728.1"/>
    <property type="gene ID" value="ENSPCEG00000002213.1"/>
</dbReference>
<dbReference type="SMART" id="SM00028">
    <property type="entry name" value="TPR"/>
    <property type="match status" value="3"/>
</dbReference>
<dbReference type="GO" id="GO:1902494">
    <property type="term" value="C:catalytic complex"/>
    <property type="evidence" value="ECO:0007669"/>
    <property type="project" value="UniProtKB-ARBA"/>
</dbReference>
<dbReference type="Gene3D" id="6.10.250.3420">
    <property type="match status" value="1"/>
</dbReference>
<keyword evidence="10" id="KW-1185">Reference proteome</keyword>
<feature type="coiled-coil region" evidence="7">
    <location>
        <begin position="212"/>
        <end position="255"/>
    </location>
</feature>
<dbReference type="SUPFAM" id="SSF48452">
    <property type="entry name" value="TPR-like"/>
    <property type="match status" value="1"/>
</dbReference>
<evidence type="ECO:0000259" key="8">
    <source>
        <dbReference type="Pfam" id="PF18253"/>
    </source>
</evidence>
<dbReference type="GO" id="GO:0030544">
    <property type="term" value="F:Hsp70 protein binding"/>
    <property type="evidence" value="ECO:0007669"/>
    <property type="project" value="TreeGrafter"/>
</dbReference>
<evidence type="ECO:0000256" key="2">
    <source>
        <dbReference type="ARBA" id="ARBA00022737"/>
    </source>
</evidence>
<feature type="domain" description="Hsp70-interacting protein N-terminal" evidence="8">
    <location>
        <begin position="2"/>
        <end position="42"/>
    </location>
</feature>
<dbReference type="CDD" id="cd14438">
    <property type="entry name" value="Hip_N"/>
    <property type="match status" value="1"/>
</dbReference>
<dbReference type="InterPro" id="IPR034649">
    <property type="entry name" value="Hip_N"/>
</dbReference>
<keyword evidence="2" id="KW-0677">Repeat</keyword>
<dbReference type="GO" id="GO:0046983">
    <property type="term" value="F:protein dimerization activity"/>
    <property type="evidence" value="ECO:0007669"/>
    <property type="project" value="InterPro"/>
</dbReference>
<sequence length="315" mass="37011">MDPKKISELQGLVDLYKQDPTLLRAKQLSFLRDSIESMGDTILWSVKHASAEKTLKVEGKQPKIAESEESDLEIDDGDIFEPDQDDPQEMGDEHLEVTSEMEDQANEMREQAFAALDQGEFQKAIYLFTDAIRLNPHFTLSYVNRANVFVKLQKPNAAIRDCDRASELNPNLAQSYKWRGKAHMLLREWKEAVQDFSLACQLDYDEDTSAMLKSAQQKAEEIANRRQKYEHECELKALRETLERIKFVLEDQEKTQRVESTWQWVIRMWQNFFDFFTTILDPRIIIAWVDVTWNPDNIYKYQSDHKFMKFIGQHD</sequence>
<dbReference type="InterPro" id="IPR011990">
    <property type="entry name" value="TPR-like_helical_dom_sf"/>
</dbReference>
<dbReference type="PANTHER" id="PTHR45883:SF2">
    <property type="entry name" value="HSC70-INTERACTING PROTEIN"/>
    <property type="match status" value="1"/>
</dbReference>
<dbReference type="AlphaFoldDB" id="A0A8C8RAM0"/>
<dbReference type="PROSITE" id="PS50005">
    <property type="entry name" value="TPR"/>
    <property type="match status" value="1"/>
</dbReference>
<reference evidence="9" key="2">
    <citation type="submission" date="2025-09" db="UniProtKB">
        <authorList>
            <consortium name="Ensembl"/>
        </authorList>
    </citation>
    <scope>IDENTIFICATION</scope>
</reference>
<comment type="similarity">
    <text evidence="1">Belongs to the FAM10 family.</text>
</comment>
<evidence type="ECO:0000256" key="4">
    <source>
        <dbReference type="ARBA" id="ARBA00037033"/>
    </source>
</evidence>
<organism evidence="9 10">
    <name type="scientific">Pelusios castaneus</name>
    <name type="common">West African mud turtle</name>
    <dbReference type="NCBI Taxonomy" id="367368"/>
    <lineage>
        <taxon>Eukaryota</taxon>
        <taxon>Metazoa</taxon>
        <taxon>Chordata</taxon>
        <taxon>Craniata</taxon>
        <taxon>Vertebrata</taxon>
        <taxon>Euteleostomi</taxon>
        <taxon>Archelosauria</taxon>
        <taxon>Testudinata</taxon>
        <taxon>Testudines</taxon>
        <taxon>Pleurodira</taxon>
        <taxon>Pelomedusidae</taxon>
        <taxon>Pelusios</taxon>
    </lineage>
</organism>
<reference evidence="9" key="1">
    <citation type="submission" date="2025-08" db="UniProtKB">
        <authorList>
            <consortium name="Ensembl"/>
        </authorList>
    </citation>
    <scope>IDENTIFICATION</scope>
</reference>
<evidence type="ECO:0000256" key="1">
    <source>
        <dbReference type="ARBA" id="ARBA00009015"/>
    </source>
</evidence>
<dbReference type="Pfam" id="PF18253">
    <property type="entry name" value="HipN"/>
    <property type="match status" value="1"/>
</dbReference>
<evidence type="ECO:0000256" key="6">
    <source>
        <dbReference type="PROSITE-ProRule" id="PRU00339"/>
    </source>
</evidence>
<accession>A0A8C8RAM0</accession>
<dbReference type="InterPro" id="IPR019734">
    <property type="entry name" value="TPR_rpt"/>
</dbReference>
<dbReference type="GO" id="GO:0005634">
    <property type="term" value="C:nucleus"/>
    <property type="evidence" value="ECO:0007669"/>
    <property type="project" value="UniProtKB-ARBA"/>
</dbReference>
<evidence type="ECO:0000256" key="5">
    <source>
        <dbReference type="ARBA" id="ARBA00064040"/>
    </source>
</evidence>
<dbReference type="Gene3D" id="1.25.40.10">
    <property type="entry name" value="Tetratricopeptide repeat domain"/>
    <property type="match status" value="1"/>
</dbReference>
<evidence type="ECO:0000313" key="9">
    <source>
        <dbReference type="Ensembl" id="ENSPCEP00000002728.1"/>
    </source>
</evidence>
<dbReference type="FunFam" id="1.25.40.10:FF:000112">
    <property type="entry name" value="FAM10 family protein"/>
    <property type="match status" value="1"/>
</dbReference>
<protein>
    <recommendedName>
        <fullName evidence="8">Hsp70-interacting protein N-terminal domain-containing protein</fullName>
    </recommendedName>
</protein>
<evidence type="ECO:0000256" key="3">
    <source>
        <dbReference type="ARBA" id="ARBA00022803"/>
    </source>
</evidence>
<dbReference type="PANTHER" id="PTHR45883">
    <property type="entry name" value="HSC70-INTERACTING PROTEIN"/>
    <property type="match status" value="1"/>
</dbReference>
<evidence type="ECO:0000313" key="10">
    <source>
        <dbReference type="Proteomes" id="UP000694393"/>
    </source>
</evidence>
<name>A0A8C8RAM0_9SAUR</name>
<evidence type="ECO:0000256" key="7">
    <source>
        <dbReference type="SAM" id="Coils"/>
    </source>
</evidence>
<dbReference type="FunFam" id="6.10.250.3420:FF:000001">
    <property type="entry name" value="Hsc70-interacting protein-like protein"/>
    <property type="match status" value="1"/>
</dbReference>
<keyword evidence="7" id="KW-0175">Coiled coil</keyword>